<reference evidence="1" key="1">
    <citation type="submission" date="2022-10" db="EMBL/GenBank/DDBJ databases">
        <title>Novel sulphate-reducing endosymbionts in the free-living metamonad Anaeramoeba.</title>
        <authorList>
            <person name="Jerlstrom-Hultqvist J."/>
            <person name="Cepicka I."/>
            <person name="Gallot-Lavallee L."/>
            <person name="Salas-Leiva D."/>
            <person name="Curtis B.A."/>
            <person name="Zahonova K."/>
            <person name="Pipaliya S."/>
            <person name="Dacks J."/>
            <person name="Roger A.J."/>
        </authorList>
    </citation>
    <scope>NUCLEOTIDE SEQUENCE</scope>
    <source>
        <strain evidence="1">BMAN</strain>
    </source>
</reference>
<protein>
    <submittedName>
        <fullName evidence="1">Uncharacterized protein</fullName>
    </submittedName>
</protein>
<evidence type="ECO:0000313" key="1">
    <source>
        <dbReference type="EMBL" id="KAJ5068104.1"/>
    </source>
</evidence>
<sequence>MIQIFILILNQKENLNQLKKSKSRNRKIYIPNLNINSEEKELFNSNQLIGKRLDILAKIRPDLIKGWKSSTFKCFKEKGIIPEKVIIHDDGFHFMAQCLEITNFEELNNPTQEMKLKYQKFQKNYKRSLQKFLQNTMKMKRIKTNGKQHQPIIFIKK</sequence>
<evidence type="ECO:0000313" key="2">
    <source>
        <dbReference type="Proteomes" id="UP001149090"/>
    </source>
</evidence>
<comment type="caution">
    <text evidence="1">The sequence shown here is derived from an EMBL/GenBank/DDBJ whole genome shotgun (WGS) entry which is preliminary data.</text>
</comment>
<proteinExistence type="predicted"/>
<dbReference type="AlphaFoldDB" id="A0A9Q0L972"/>
<accession>A0A9Q0L972</accession>
<keyword evidence="2" id="KW-1185">Reference proteome</keyword>
<dbReference type="Proteomes" id="UP001149090">
    <property type="component" value="Unassembled WGS sequence"/>
</dbReference>
<dbReference type="EMBL" id="JAPDFW010000120">
    <property type="protein sequence ID" value="KAJ5068104.1"/>
    <property type="molecule type" value="Genomic_DNA"/>
</dbReference>
<name>A0A9Q0L972_ANAIG</name>
<organism evidence="1 2">
    <name type="scientific">Anaeramoeba ignava</name>
    <name type="common">Anaerobic marine amoeba</name>
    <dbReference type="NCBI Taxonomy" id="1746090"/>
    <lineage>
        <taxon>Eukaryota</taxon>
        <taxon>Metamonada</taxon>
        <taxon>Anaeramoebidae</taxon>
        <taxon>Anaeramoeba</taxon>
    </lineage>
</organism>
<gene>
    <name evidence="1" type="ORF">M0811_12564</name>
</gene>